<accession>A0ACB8R7K3</accession>
<gene>
    <name evidence="1" type="ORF">FA95DRAFT_1612046</name>
</gene>
<evidence type="ECO:0000313" key="1">
    <source>
        <dbReference type="EMBL" id="KAI0040106.1"/>
    </source>
</evidence>
<dbReference type="EMBL" id="MU276227">
    <property type="protein sequence ID" value="KAI0040106.1"/>
    <property type="molecule type" value="Genomic_DNA"/>
</dbReference>
<comment type="caution">
    <text evidence="1">The sequence shown here is derived from an EMBL/GenBank/DDBJ whole genome shotgun (WGS) entry which is preliminary data.</text>
</comment>
<keyword evidence="2" id="KW-1185">Reference proteome</keyword>
<proteinExistence type="predicted"/>
<organism evidence="1 2">
    <name type="scientific">Auriscalpium vulgare</name>
    <dbReference type="NCBI Taxonomy" id="40419"/>
    <lineage>
        <taxon>Eukaryota</taxon>
        <taxon>Fungi</taxon>
        <taxon>Dikarya</taxon>
        <taxon>Basidiomycota</taxon>
        <taxon>Agaricomycotina</taxon>
        <taxon>Agaricomycetes</taxon>
        <taxon>Russulales</taxon>
        <taxon>Auriscalpiaceae</taxon>
        <taxon>Auriscalpium</taxon>
    </lineage>
</organism>
<name>A0ACB8R7K3_9AGAM</name>
<dbReference type="Proteomes" id="UP000814033">
    <property type="component" value="Unassembled WGS sequence"/>
</dbReference>
<sequence length="308" mass="33085">MAPFLVASETRPLSSGTKDGPYVYLGNADPQWTVHAVPHGGCLLALIIGACMKHQAPSHNPDPIHVTAHYLRQALVGPVEVHIRSIRTGKALSNLTADLVQKGRVVITTHFVFGILDAATLPPPRIPLTLESPSPHARITPFKTHPSRCPSCPLASPSPYVTAAVDKTLGALPNSSGGVDIGQWFTLCHPTDTLTLPSLAFFSDISPNLLPPLVAADKLPTSLFPTVVLTLEFKAPIPRGARTVGAYAVSRFMNDPQGRHDVYGELWTAPEGEDNGENWRQEQRCLAVSHQTALVVPIALKRGGKSRL</sequence>
<protein>
    <submittedName>
        <fullName evidence="1">Uncharacterized protein</fullName>
    </submittedName>
</protein>
<reference evidence="1" key="1">
    <citation type="submission" date="2021-02" db="EMBL/GenBank/DDBJ databases">
        <authorList>
            <consortium name="DOE Joint Genome Institute"/>
            <person name="Ahrendt S."/>
            <person name="Looney B.P."/>
            <person name="Miyauchi S."/>
            <person name="Morin E."/>
            <person name="Drula E."/>
            <person name="Courty P.E."/>
            <person name="Chicoki N."/>
            <person name="Fauchery L."/>
            <person name="Kohler A."/>
            <person name="Kuo A."/>
            <person name="Labutti K."/>
            <person name="Pangilinan J."/>
            <person name="Lipzen A."/>
            <person name="Riley R."/>
            <person name="Andreopoulos W."/>
            <person name="He G."/>
            <person name="Johnson J."/>
            <person name="Barry K.W."/>
            <person name="Grigoriev I.V."/>
            <person name="Nagy L."/>
            <person name="Hibbett D."/>
            <person name="Henrissat B."/>
            <person name="Matheny P.B."/>
            <person name="Labbe J."/>
            <person name="Martin F."/>
        </authorList>
    </citation>
    <scope>NUCLEOTIDE SEQUENCE</scope>
    <source>
        <strain evidence="1">FP105234-sp</strain>
    </source>
</reference>
<reference evidence="1" key="2">
    <citation type="journal article" date="2022" name="New Phytol.">
        <title>Evolutionary transition to the ectomycorrhizal habit in the genomes of a hyperdiverse lineage of mushroom-forming fungi.</title>
        <authorList>
            <person name="Looney B."/>
            <person name="Miyauchi S."/>
            <person name="Morin E."/>
            <person name="Drula E."/>
            <person name="Courty P.E."/>
            <person name="Kohler A."/>
            <person name="Kuo A."/>
            <person name="LaButti K."/>
            <person name="Pangilinan J."/>
            <person name="Lipzen A."/>
            <person name="Riley R."/>
            <person name="Andreopoulos W."/>
            <person name="He G."/>
            <person name="Johnson J."/>
            <person name="Nolan M."/>
            <person name="Tritt A."/>
            <person name="Barry K.W."/>
            <person name="Grigoriev I.V."/>
            <person name="Nagy L.G."/>
            <person name="Hibbett D."/>
            <person name="Henrissat B."/>
            <person name="Matheny P.B."/>
            <person name="Labbe J."/>
            <person name="Martin F.M."/>
        </authorList>
    </citation>
    <scope>NUCLEOTIDE SEQUENCE</scope>
    <source>
        <strain evidence="1">FP105234-sp</strain>
    </source>
</reference>
<evidence type="ECO:0000313" key="2">
    <source>
        <dbReference type="Proteomes" id="UP000814033"/>
    </source>
</evidence>